<dbReference type="Proteomes" id="UP000709336">
    <property type="component" value="Unassembled WGS sequence"/>
</dbReference>
<evidence type="ECO:0000256" key="3">
    <source>
        <dbReference type="ARBA" id="ARBA00011960"/>
    </source>
</evidence>
<evidence type="ECO:0000256" key="7">
    <source>
        <dbReference type="ARBA" id="ARBA00049897"/>
    </source>
</evidence>
<accession>A0ABX1R3L3</accession>
<evidence type="ECO:0000256" key="1">
    <source>
        <dbReference type="ARBA" id="ARBA00002834"/>
    </source>
</evidence>
<comment type="subcellular location">
    <subcellularLocation>
        <location evidence="8">Cytoplasm</location>
    </subcellularLocation>
</comment>
<keyword evidence="4 8" id="KW-0808">Transferase</keyword>
<dbReference type="RefSeq" id="WP_169210425.1">
    <property type="nucleotide sequence ID" value="NZ_JAATNW010000004.1"/>
</dbReference>
<name>A0ABX1R3L3_9ALTE</name>
<evidence type="ECO:0000256" key="4">
    <source>
        <dbReference type="ARBA" id="ARBA00022679"/>
    </source>
</evidence>
<comment type="subunit">
    <text evidence="8">Homotetramer. Forms heterodimers with either ThiH or ThiS.</text>
</comment>
<dbReference type="SUPFAM" id="SSF110399">
    <property type="entry name" value="ThiG-like"/>
    <property type="match status" value="1"/>
</dbReference>
<evidence type="ECO:0000256" key="6">
    <source>
        <dbReference type="ARBA" id="ARBA00023270"/>
    </source>
</evidence>
<keyword evidence="5 8" id="KW-0784">Thiamine biosynthesis</keyword>
<comment type="pathway">
    <text evidence="2 8">Cofactor biosynthesis; thiamine diphosphate biosynthesis.</text>
</comment>
<keyword evidence="6 8" id="KW-0704">Schiff base</keyword>
<dbReference type="PANTHER" id="PTHR34266:SF2">
    <property type="entry name" value="THIAZOLE SYNTHASE"/>
    <property type="match status" value="1"/>
</dbReference>
<comment type="catalytic activity">
    <reaction evidence="7 8">
        <text>[ThiS sulfur-carrier protein]-C-terminal-Gly-aminoethanethioate + 2-iminoacetate + 1-deoxy-D-xylulose 5-phosphate = [ThiS sulfur-carrier protein]-C-terminal Gly-Gly + 2-[(2R,5Z)-2-carboxy-4-methylthiazol-5(2H)-ylidene]ethyl phosphate + 2 H2O + H(+)</text>
        <dbReference type="Rhea" id="RHEA:26297"/>
        <dbReference type="Rhea" id="RHEA-COMP:12909"/>
        <dbReference type="Rhea" id="RHEA-COMP:19908"/>
        <dbReference type="ChEBI" id="CHEBI:15377"/>
        <dbReference type="ChEBI" id="CHEBI:15378"/>
        <dbReference type="ChEBI" id="CHEBI:57792"/>
        <dbReference type="ChEBI" id="CHEBI:62899"/>
        <dbReference type="ChEBI" id="CHEBI:77846"/>
        <dbReference type="ChEBI" id="CHEBI:90778"/>
        <dbReference type="ChEBI" id="CHEBI:232372"/>
        <dbReference type="EC" id="2.8.1.10"/>
    </reaction>
</comment>
<feature type="binding site" evidence="8">
    <location>
        <begin position="204"/>
        <end position="205"/>
    </location>
    <ligand>
        <name>1-deoxy-D-xylulose 5-phosphate</name>
        <dbReference type="ChEBI" id="CHEBI:57792"/>
    </ligand>
</feature>
<comment type="function">
    <text evidence="1 8">Catalyzes the rearrangement of 1-deoxy-D-xylulose 5-phosphate (DXP) to produce the thiazole phosphate moiety of thiamine. Sulfur is provided by the thiocarboxylate moiety of the carrier protein ThiS. In vitro, sulfur can be provided by H(2)S.</text>
</comment>
<feature type="active site" description="Schiff-base intermediate with DXP" evidence="8">
    <location>
        <position position="95"/>
    </location>
</feature>
<feature type="domain" description="Thiazole synthase ThiG" evidence="9">
    <location>
        <begin position="3"/>
        <end position="247"/>
    </location>
</feature>
<dbReference type="PANTHER" id="PTHR34266">
    <property type="entry name" value="THIAZOLE SYNTHASE"/>
    <property type="match status" value="1"/>
</dbReference>
<evidence type="ECO:0000313" key="11">
    <source>
        <dbReference type="Proteomes" id="UP000709336"/>
    </source>
</evidence>
<keyword evidence="8" id="KW-0963">Cytoplasm</keyword>
<evidence type="ECO:0000256" key="5">
    <source>
        <dbReference type="ARBA" id="ARBA00022977"/>
    </source>
</evidence>
<keyword evidence="11" id="KW-1185">Reference proteome</keyword>
<dbReference type="HAMAP" id="MF_00443">
    <property type="entry name" value="ThiG"/>
    <property type="match status" value="1"/>
</dbReference>
<reference evidence="10 11" key="1">
    <citation type="submission" date="2020-03" db="EMBL/GenBank/DDBJ databases">
        <title>Alteromonas ponticola sp. nov., isolated from seawater.</title>
        <authorList>
            <person name="Yoon J.-H."/>
            <person name="Kim Y.-O."/>
        </authorList>
    </citation>
    <scope>NUCLEOTIDE SEQUENCE [LARGE SCALE GENOMIC DNA]</scope>
    <source>
        <strain evidence="10 11">MYP5</strain>
    </source>
</reference>
<dbReference type="Pfam" id="PF05690">
    <property type="entry name" value="ThiG"/>
    <property type="match status" value="1"/>
</dbReference>
<dbReference type="EMBL" id="JAATNW010000004">
    <property type="protein sequence ID" value="NMH59848.1"/>
    <property type="molecule type" value="Genomic_DNA"/>
</dbReference>
<dbReference type="Gene3D" id="3.20.20.70">
    <property type="entry name" value="Aldolase class I"/>
    <property type="match status" value="1"/>
</dbReference>
<evidence type="ECO:0000313" key="10">
    <source>
        <dbReference type="EMBL" id="NMH59848.1"/>
    </source>
</evidence>
<protein>
    <recommendedName>
        <fullName evidence="3 8">Thiazole synthase</fullName>
        <ecNumber evidence="3 8">2.8.1.10</ecNumber>
    </recommendedName>
</protein>
<gene>
    <name evidence="8" type="primary">thiG</name>
    <name evidence="10" type="ORF">HCJ96_07465</name>
</gene>
<feature type="binding site" evidence="8">
    <location>
        <begin position="182"/>
        <end position="183"/>
    </location>
    <ligand>
        <name>1-deoxy-D-xylulose 5-phosphate</name>
        <dbReference type="ChEBI" id="CHEBI:57792"/>
    </ligand>
</feature>
<dbReference type="InterPro" id="IPR008867">
    <property type="entry name" value="ThiG"/>
</dbReference>
<dbReference type="InterPro" id="IPR033983">
    <property type="entry name" value="Thiazole_synthase_ThiG"/>
</dbReference>
<comment type="caution">
    <text evidence="10">The sequence shown here is derived from an EMBL/GenBank/DDBJ whole genome shotgun (WGS) entry which is preliminary data.</text>
</comment>
<evidence type="ECO:0000256" key="2">
    <source>
        <dbReference type="ARBA" id="ARBA00004948"/>
    </source>
</evidence>
<dbReference type="EC" id="2.8.1.10" evidence="3 8"/>
<dbReference type="CDD" id="cd04728">
    <property type="entry name" value="ThiG"/>
    <property type="match status" value="1"/>
</dbReference>
<evidence type="ECO:0000259" key="9">
    <source>
        <dbReference type="Pfam" id="PF05690"/>
    </source>
</evidence>
<comment type="similarity">
    <text evidence="8">Belongs to the ThiG family.</text>
</comment>
<proteinExistence type="inferred from homology"/>
<evidence type="ECO:0000256" key="8">
    <source>
        <dbReference type="HAMAP-Rule" id="MF_00443"/>
    </source>
</evidence>
<dbReference type="InterPro" id="IPR013785">
    <property type="entry name" value="Aldolase_TIM"/>
</dbReference>
<organism evidence="10 11">
    <name type="scientific">Alteromonas ponticola</name>
    <dbReference type="NCBI Taxonomy" id="2720613"/>
    <lineage>
        <taxon>Bacteria</taxon>
        <taxon>Pseudomonadati</taxon>
        <taxon>Pseudomonadota</taxon>
        <taxon>Gammaproteobacteria</taxon>
        <taxon>Alteromonadales</taxon>
        <taxon>Alteromonadaceae</taxon>
        <taxon>Alteromonas/Salinimonas group</taxon>
        <taxon>Alteromonas</taxon>
    </lineage>
</organism>
<feature type="binding site" evidence="8">
    <location>
        <position position="156"/>
    </location>
    <ligand>
        <name>1-deoxy-D-xylulose 5-phosphate</name>
        <dbReference type="ChEBI" id="CHEBI:57792"/>
    </ligand>
</feature>
<sequence>MLTIANKSFSSRLFTGTGKFRSAQTMSAAIQASKSELVTLAMKRVEHGRKADETLSELDRLHINLLPNTSGAVSAKEAVYAARLARAALDTPWIKLEIHPDQRYLLPDPVETLLAAEQLVKEGFVVLPYCSADPVLCRRLEEAGCAAVMPLAAPIGSNRGLLTKDFLHIIIEQASVPVVIDAGIGKPSEAMAVMEMGADAVLVNTAIATAHDPVNMAALFAQAVSTGRRAYEAGLAHSRLSSSASSPLTRFLNET</sequence>